<keyword evidence="1" id="KW-0472">Membrane</keyword>
<proteinExistence type="predicted"/>
<dbReference type="AlphaFoldDB" id="A0A4R5DH48"/>
<evidence type="ECO:0000313" key="2">
    <source>
        <dbReference type="EMBL" id="TDE09793.1"/>
    </source>
</evidence>
<comment type="caution">
    <text evidence="2">The sequence shown here is derived from an EMBL/GenBank/DDBJ whole genome shotgun (WGS) entry which is preliminary data.</text>
</comment>
<keyword evidence="1" id="KW-1133">Transmembrane helix</keyword>
<reference evidence="2 3" key="1">
    <citation type="submission" date="2019-03" db="EMBL/GenBank/DDBJ databases">
        <title>Dyadobacter AR-3-6 sp. nov., isolated from arctic soil.</title>
        <authorList>
            <person name="Chaudhary D.K."/>
        </authorList>
    </citation>
    <scope>NUCLEOTIDE SEQUENCE [LARGE SCALE GENOMIC DNA]</scope>
    <source>
        <strain evidence="2 3">AR-3-6</strain>
    </source>
</reference>
<feature type="transmembrane region" description="Helical" evidence="1">
    <location>
        <begin position="39"/>
        <end position="57"/>
    </location>
</feature>
<organism evidence="2 3">
    <name type="scientific">Dyadobacter psychrotolerans</name>
    <dbReference type="NCBI Taxonomy" id="2541721"/>
    <lineage>
        <taxon>Bacteria</taxon>
        <taxon>Pseudomonadati</taxon>
        <taxon>Bacteroidota</taxon>
        <taxon>Cytophagia</taxon>
        <taxon>Cytophagales</taxon>
        <taxon>Spirosomataceae</taxon>
        <taxon>Dyadobacter</taxon>
    </lineage>
</organism>
<protein>
    <submittedName>
        <fullName evidence="2">Uncharacterized protein</fullName>
    </submittedName>
</protein>
<dbReference type="Proteomes" id="UP000294850">
    <property type="component" value="Unassembled WGS sequence"/>
</dbReference>
<accession>A0A4R5DH48</accession>
<dbReference type="RefSeq" id="WP_131961996.1">
    <property type="nucleotide sequence ID" value="NZ_SMFL01000018.1"/>
</dbReference>
<evidence type="ECO:0000256" key="1">
    <source>
        <dbReference type="SAM" id="Phobius"/>
    </source>
</evidence>
<dbReference type="EMBL" id="SMFL01000018">
    <property type="protein sequence ID" value="TDE09793.1"/>
    <property type="molecule type" value="Genomic_DNA"/>
</dbReference>
<gene>
    <name evidence="2" type="ORF">E0F88_29830</name>
</gene>
<keyword evidence="3" id="KW-1185">Reference proteome</keyword>
<feature type="transmembrane region" description="Helical" evidence="1">
    <location>
        <begin position="12"/>
        <end position="33"/>
    </location>
</feature>
<sequence>MERKIDAGGRCIDVLSWISAGFLSCMWISLLILDLSYDTTLFLKAHIVALVTFAINYDTKFNLKNVNPGTDDKIGCKY</sequence>
<evidence type="ECO:0000313" key="3">
    <source>
        <dbReference type="Proteomes" id="UP000294850"/>
    </source>
</evidence>
<name>A0A4R5DH48_9BACT</name>
<keyword evidence="1" id="KW-0812">Transmembrane</keyword>
<dbReference type="PROSITE" id="PS51257">
    <property type="entry name" value="PROKAR_LIPOPROTEIN"/>
    <property type="match status" value="1"/>
</dbReference>